<comment type="caution">
    <text evidence="3">The sequence shown here is derived from an EMBL/GenBank/DDBJ whole genome shotgun (WGS) entry which is preliminary data.</text>
</comment>
<feature type="region of interest" description="Disordered" evidence="1">
    <location>
        <begin position="1"/>
        <end position="48"/>
    </location>
</feature>
<accession>W4S6U2</accession>
<dbReference type="Proteomes" id="UP000019143">
    <property type="component" value="Unassembled WGS sequence"/>
</dbReference>
<organism evidence="3 4">
    <name type="scientific">Xanthomonas arboricola pv. pruni str. MAFF 311562</name>
    <dbReference type="NCBI Taxonomy" id="1414836"/>
    <lineage>
        <taxon>Bacteria</taxon>
        <taxon>Pseudomonadati</taxon>
        <taxon>Pseudomonadota</taxon>
        <taxon>Gammaproteobacteria</taxon>
        <taxon>Lysobacterales</taxon>
        <taxon>Lysobacteraceae</taxon>
        <taxon>Xanthomonas</taxon>
    </lineage>
</organism>
<dbReference type="EMBL" id="BAVB01000330">
    <property type="protein sequence ID" value="GAE52062.1"/>
    <property type="molecule type" value="Genomic_DNA"/>
</dbReference>
<sequence>MSGWGGLALPDRQGRGPAEPAASLEVAGARAGAETTPTRTGIARSMGRSPRRLLESALCLCLYDRAAMSQTATAPANAESRYTVHRSDLPLSCPTPQMALWNSHPRVYLPIEDEPNCEAKCPYCGALFVLAD</sequence>
<dbReference type="Gene3D" id="2.60.260.40">
    <property type="entry name" value="q5lls5 like domains"/>
    <property type="match status" value="1"/>
</dbReference>
<dbReference type="AlphaFoldDB" id="W4S6U2"/>
<evidence type="ECO:0000256" key="1">
    <source>
        <dbReference type="SAM" id="MobiDB-lite"/>
    </source>
</evidence>
<dbReference type="InterPro" id="IPR019401">
    <property type="entry name" value="Znf_CHCC"/>
</dbReference>
<name>W4S6U2_9XANT</name>
<proteinExistence type="predicted"/>
<reference evidence="3 4" key="1">
    <citation type="submission" date="2014-01" db="EMBL/GenBank/DDBJ databases">
        <title>Genome sequence and analysis of Xanthomonas arboricola pv. pruni.</title>
        <authorList>
            <person name="Fujikawa T."/>
            <person name="Nakazono-Nagaoka E."/>
        </authorList>
    </citation>
    <scope>NUCLEOTIDE SEQUENCE [LARGE SCALE GENOMIC DNA]</scope>
    <source>
        <strain evidence="4">MAFF 311562</strain>
    </source>
</reference>
<protein>
    <recommendedName>
        <fullName evidence="2">Zinc finger CHCC-type domain-containing protein</fullName>
    </recommendedName>
</protein>
<dbReference type="Pfam" id="PF10276">
    <property type="entry name" value="zf-CHCC"/>
    <property type="match status" value="1"/>
</dbReference>
<gene>
    <name evidence="3" type="ORF">XPU_3594</name>
</gene>
<evidence type="ECO:0000259" key="2">
    <source>
        <dbReference type="Pfam" id="PF10276"/>
    </source>
</evidence>
<evidence type="ECO:0000313" key="4">
    <source>
        <dbReference type="Proteomes" id="UP000019143"/>
    </source>
</evidence>
<evidence type="ECO:0000313" key="3">
    <source>
        <dbReference type="EMBL" id="GAE52062.1"/>
    </source>
</evidence>
<feature type="domain" description="Zinc finger CHCC-type" evidence="2">
    <location>
        <begin position="92"/>
        <end position="128"/>
    </location>
</feature>